<evidence type="ECO:0000313" key="9">
    <source>
        <dbReference type="EMBL" id="GJN21288.1"/>
    </source>
</evidence>
<keyword evidence="5 8" id="KW-1133">Transmembrane helix</keyword>
<reference evidence="9" key="2">
    <citation type="submission" date="2021-12" db="EMBL/GenBank/DDBJ databases">
        <title>Resequencing data analysis of finger millet.</title>
        <authorList>
            <person name="Hatakeyama M."/>
            <person name="Aluri S."/>
            <person name="Balachadran M.T."/>
            <person name="Sivarajan S.R."/>
            <person name="Poveda L."/>
            <person name="Shimizu-Inatsugi R."/>
            <person name="Schlapbach R."/>
            <person name="Sreeman S.M."/>
            <person name="Shimizu K.K."/>
        </authorList>
    </citation>
    <scope>NUCLEOTIDE SEQUENCE</scope>
</reference>
<dbReference type="GO" id="GO:0005524">
    <property type="term" value="F:ATP binding"/>
    <property type="evidence" value="ECO:0007669"/>
    <property type="project" value="InterPro"/>
</dbReference>
<gene>
    <name evidence="9" type="primary">gb08753</name>
    <name evidence="9" type="ORF">PR202_gb08753</name>
</gene>
<dbReference type="InterPro" id="IPR036640">
    <property type="entry name" value="ABC1_TM_sf"/>
</dbReference>
<proteinExistence type="inferred from homology"/>
<dbReference type="InterPro" id="IPR027417">
    <property type="entry name" value="P-loop_NTPase"/>
</dbReference>
<comment type="caution">
    <text evidence="9">The sequence shown here is derived from an EMBL/GenBank/DDBJ whole genome shotgun (WGS) entry which is preliminary data.</text>
</comment>
<evidence type="ECO:0000256" key="6">
    <source>
        <dbReference type="ARBA" id="ARBA00023136"/>
    </source>
</evidence>
<evidence type="ECO:0000256" key="8">
    <source>
        <dbReference type="SAM" id="Phobius"/>
    </source>
</evidence>
<keyword evidence="10" id="KW-1185">Reference proteome</keyword>
<evidence type="ECO:0000256" key="3">
    <source>
        <dbReference type="ARBA" id="ARBA00022692"/>
    </source>
</evidence>
<accession>A0AAV5EF05</accession>
<dbReference type="Gene3D" id="3.40.50.300">
    <property type="entry name" value="P-loop containing nucleotide triphosphate hydrolases"/>
    <property type="match status" value="1"/>
</dbReference>
<evidence type="ECO:0000256" key="7">
    <source>
        <dbReference type="ARBA" id="ARBA00023180"/>
    </source>
</evidence>
<dbReference type="AlphaFoldDB" id="A0AAV5EF05"/>
<evidence type="ECO:0000313" key="10">
    <source>
        <dbReference type="Proteomes" id="UP001054889"/>
    </source>
</evidence>
<evidence type="ECO:0000256" key="1">
    <source>
        <dbReference type="ARBA" id="ARBA00007577"/>
    </source>
</evidence>
<keyword evidence="3 8" id="KW-0812">Transmembrane</keyword>
<protein>
    <submittedName>
        <fullName evidence="9">Uncharacterized protein</fullName>
    </submittedName>
</protein>
<organism evidence="9 10">
    <name type="scientific">Eleusine coracana subsp. coracana</name>
    <dbReference type="NCBI Taxonomy" id="191504"/>
    <lineage>
        <taxon>Eukaryota</taxon>
        <taxon>Viridiplantae</taxon>
        <taxon>Streptophyta</taxon>
        <taxon>Embryophyta</taxon>
        <taxon>Tracheophyta</taxon>
        <taxon>Spermatophyta</taxon>
        <taxon>Magnoliopsida</taxon>
        <taxon>Liliopsida</taxon>
        <taxon>Poales</taxon>
        <taxon>Poaceae</taxon>
        <taxon>PACMAD clade</taxon>
        <taxon>Chloridoideae</taxon>
        <taxon>Cynodonteae</taxon>
        <taxon>Eleusininae</taxon>
        <taxon>Eleusine</taxon>
    </lineage>
</organism>
<evidence type="ECO:0000256" key="4">
    <source>
        <dbReference type="ARBA" id="ARBA00022737"/>
    </source>
</evidence>
<comment type="similarity">
    <text evidence="1">Belongs to the ABC transporter superfamily. ABCB family. Multidrug resistance exporter (TC 3.A.1.201) subfamily.</text>
</comment>
<dbReference type="Gene3D" id="1.20.1560.10">
    <property type="entry name" value="ABC transporter type 1, transmembrane domain"/>
    <property type="match status" value="1"/>
</dbReference>
<keyword evidence="7" id="KW-0325">Glycoprotein</keyword>
<dbReference type="Proteomes" id="UP001054889">
    <property type="component" value="Unassembled WGS sequence"/>
</dbReference>
<dbReference type="EMBL" id="BQKI01000075">
    <property type="protein sequence ID" value="GJN21288.1"/>
    <property type="molecule type" value="Genomic_DNA"/>
</dbReference>
<name>A0AAV5EF05_ELECO</name>
<evidence type="ECO:0000256" key="5">
    <source>
        <dbReference type="ARBA" id="ARBA00022989"/>
    </source>
</evidence>
<dbReference type="SUPFAM" id="SSF90123">
    <property type="entry name" value="ABC transporter transmembrane region"/>
    <property type="match status" value="1"/>
</dbReference>
<evidence type="ECO:0000256" key="2">
    <source>
        <dbReference type="ARBA" id="ARBA00022448"/>
    </source>
</evidence>
<keyword evidence="4" id="KW-0677">Repeat</keyword>
<dbReference type="GO" id="GO:0016020">
    <property type="term" value="C:membrane"/>
    <property type="evidence" value="ECO:0007669"/>
    <property type="project" value="InterPro"/>
</dbReference>
<dbReference type="SUPFAM" id="SSF52540">
    <property type="entry name" value="P-loop containing nucleoside triphosphate hydrolases"/>
    <property type="match status" value="1"/>
</dbReference>
<sequence>MVRQPSRRRRGEPAFTSVFMHADASGSGKSTVITLLQRFYERQMGLVSQEPALFATSIHENILLGKEDATKLSRLAAETISNLRTVTAFSSGHPRAQDRPRKESIRQSWLADTLLGTTIYMVICSWVLSFWYGGKLIAEYHITAEAIFQTFNILAGTRSSDSRGR</sequence>
<feature type="transmembrane region" description="Helical" evidence="8">
    <location>
        <begin position="109"/>
        <end position="132"/>
    </location>
</feature>
<dbReference type="PANTHER" id="PTHR45136">
    <property type="entry name" value="ABC TRANSPORTER DOMAIN-CONTAINING PROTEIN"/>
    <property type="match status" value="1"/>
</dbReference>
<reference evidence="9" key="1">
    <citation type="journal article" date="2018" name="DNA Res.">
        <title>Multiple hybrid de novo genome assembly of finger millet, an orphan allotetraploid crop.</title>
        <authorList>
            <person name="Hatakeyama M."/>
            <person name="Aluri S."/>
            <person name="Balachadran M.T."/>
            <person name="Sivarajan S.R."/>
            <person name="Patrignani A."/>
            <person name="Gruter S."/>
            <person name="Poveda L."/>
            <person name="Shimizu-Inatsugi R."/>
            <person name="Baeten J."/>
            <person name="Francoijs K.J."/>
            <person name="Nataraja K.N."/>
            <person name="Reddy Y.A.N."/>
            <person name="Phadnis S."/>
            <person name="Ravikumar R.L."/>
            <person name="Schlapbach R."/>
            <person name="Sreeman S.M."/>
            <person name="Shimizu K.K."/>
        </authorList>
    </citation>
    <scope>NUCLEOTIDE SEQUENCE</scope>
</reference>
<keyword evidence="2" id="KW-0813">Transport</keyword>
<keyword evidence="6 8" id="KW-0472">Membrane</keyword>
<dbReference type="PANTHER" id="PTHR45136:SF2">
    <property type="entry name" value="ABC TRANSPORTER DOMAIN-CONTAINING PROTEIN"/>
    <property type="match status" value="1"/>
</dbReference>